<protein>
    <submittedName>
        <fullName evidence="2">Histidine phosphatase family protein</fullName>
    </submittedName>
</protein>
<dbReference type="CDD" id="cd07067">
    <property type="entry name" value="HP_PGM_like"/>
    <property type="match status" value="1"/>
</dbReference>
<dbReference type="Proteomes" id="UP000472320">
    <property type="component" value="Unassembled WGS sequence"/>
</dbReference>
<proteinExistence type="predicted"/>
<dbReference type="Gene3D" id="3.40.50.1240">
    <property type="entry name" value="Phosphoglycerate mutase-like"/>
    <property type="match status" value="1"/>
</dbReference>
<dbReference type="PANTHER" id="PTHR20935">
    <property type="entry name" value="PHOSPHOGLYCERATE MUTASE-RELATED"/>
    <property type="match status" value="1"/>
</dbReference>
<keyword evidence="1" id="KW-0378">Hydrolase</keyword>
<dbReference type="RefSeq" id="WP_170298686.1">
    <property type="nucleotide sequence ID" value="NZ_WNKX01000003.1"/>
</dbReference>
<dbReference type="GO" id="GO:0016787">
    <property type="term" value="F:hydrolase activity"/>
    <property type="evidence" value="ECO:0007669"/>
    <property type="project" value="UniProtKB-KW"/>
</dbReference>
<dbReference type="Pfam" id="PF00300">
    <property type="entry name" value="His_Phos_1"/>
    <property type="match status" value="1"/>
</dbReference>
<evidence type="ECO:0000256" key="1">
    <source>
        <dbReference type="ARBA" id="ARBA00022801"/>
    </source>
</evidence>
<organism evidence="2 3">
    <name type="scientific">Massilia eburnea</name>
    <dbReference type="NCBI Taxonomy" id="1776165"/>
    <lineage>
        <taxon>Bacteria</taxon>
        <taxon>Pseudomonadati</taxon>
        <taxon>Pseudomonadota</taxon>
        <taxon>Betaproteobacteria</taxon>
        <taxon>Burkholderiales</taxon>
        <taxon>Oxalobacteraceae</taxon>
        <taxon>Telluria group</taxon>
        <taxon>Massilia</taxon>
    </lineage>
</organism>
<dbReference type="InterPro" id="IPR051021">
    <property type="entry name" value="Mito_Ser/Thr_phosphatase"/>
</dbReference>
<name>A0A6L6QD50_9BURK</name>
<keyword evidence="3" id="KW-1185">Reference proteome</keyword>
<dbReference type="InterPro" id="IPR029033">
    <property type="entry name" value="His_PPase_superfam"/>
</dbReference>
<dbReference type="PANTHER" id="PTHR20935:SF0">
    <property type="entry name" value="SERINE_THREONINE-PROTEIN PHOSPHATASE PGAM5, MITOCHONDRIAL"/>
    <property type="match status" value="1"/>
</dbReference>
<dbReference type="AlphaFoldDB" id="A0A6L6QD50"/>
<dbReference type="SUPFAM" id="SSF53254">
    <property type="entry name" value="Phosphoglycerate mutase-like"/>
    <property type="match status" value="1"/>
</dbReference>
<evidence type="ECO:0000313" key="3">
    <source>
        <dbReference type="Proteomes" id="UP000472320"/>
    </source>
</evidence>
<evidence type="ECO:0000313" key="2">
    <source>
        <dbReference type="EMBL" id="MTW10089.1"/>
    </source>
</evidence>
<reference evidence="2 3" key="1">
    <citation type="submission" date="2019-11" db="EMBL/GenBank/DDBJ databases">
        <title>Type strains purchased from KCTC, JCM and DSMZ.</title>
        <authorList>
            <person name="Lu H."/>
        </authorList>
    </citation>
    <scope>NUCLEOTIDE SEQUENCE [LARGE SCALE GENOMIC DNA]</scope>
    <source>
        <strain evidence="2 3">JCM 31587</strain>
    </source>
</reference>
<gene>
    <name evidence="2" type="ORF">GM658_05695</name>
</gene>
<sequence length="230" mass="24761">MGDIFLIRHGQASLGAEDYDCLSELGELQSALLGSWLARSGRRPARIAVGGLRRHAQTAQACLRAAGLGEIPTLVLPGLDEFDANELVAQVEAQSASGASARAALARDPAEQKALQSLILAAVDRWTAGGHDHEYNTSWPAFSAAVRDAWESLATTHEGETWVFTSGGPISVIVAALMDLPAERTFSLCWPLVNTSVTRIRLGRRSRQLITYNGWPHLDGAAESQLLTHR</sequence>
<comment type="caution">
    <text evidence="2">The sequence shown here is derived from an EMBL/GenBank/DDBJ whole genome shotgun (WGS) entry which is preliminary data.</text>
</comment>
<dbReference type="SMART" id="SM00855">
    <property type="entry name" value="PGAM"/>
    <property type="match status" value="1"/>
</dbReference>
<dbReference type="EMBL" id="WNKX01000003">
    <property type="protein sequence ID" value="MTW10089.1"/>
    <property type="molecule type" value="Genomic_DNA"/>
</dbReference>
<accession>A0A6L6QD50</accession>
<dbReference type="InterPro" id="IPR013078">
    <property type="entry name" value="His_Pase_superF_clade-1"/>
</dbReference>